<dbReference type="Pfam" id="PF00528">
    <property type="entry name" value="BPD_transp_1"/>
    <property type="match status" value="1"/>
</dbReference>
<evidence type="ECO:0000256" key="5">
    <source>
        <dbReference type="ARBA" id="ARBA00022989"/>
    </source>
</evidence>
<comment type="similarity">
    <text evidence="9">Belongs to the binding-protein-dependent transport system permease family.</text>
</comment>
<dbReference type="PROSITE" id="PS50928">
    <property type="entry name" value="ABC_TM1"/>
    <property type="match status" value="1"/>
</dbReference>
<dbReference type="EMBL" id="AP019307">
    <property type="protein sequence ID" value="BBH17671.1"/>
    <property type="molecule type" value="Genomic_DNA"/>
</dbReference>
<dbReference type="InterPro" id="IPR000515">
    <property type="entry name" value="MetI-like"/>
</dbReference>
<accession>A0A3G9IVG7</accession>
<reference evidence="11 12" key="1">
    <citation type="submission" date="2018-11" db="EMBL/GenBank/DDBJ databases">
        <title>Complete genome sequence of Nocardioides baekrokdamisoli strain KCTC 39748.</title>
        <authorList>
            <person name="Kang S.W."/>
            <person name="Lee K.C."/>
            <person name="Kim K.K."/>
            <person name="Kim J.S."/>
            <person name="Kim D.S."/>
            <person name="Ko S.H."/>
            <person name="Yang S.H."/>
            <person name="Shin Y.K."/>
            <person name="Lee J.S."/>
        </authorList>
    </citation>
    <scope>NUCLEOTIDE SEQUENCE [LARGE SCALE GENOMIC DNA]</scope>
    <source>
        <strain evidence="11 12">KCTC 39748</strain>
    </source>
</reference>
<dbReference type="PANTHER" id="PTHR30406">
    <property type="entry name" value="SULFATE TRANSPORT SYSTEM PERMEASE PROTEIN"/>
    <property type="match status" value="1"/>
</dbReference>
<dbReference type="SUPFAM" id="SSF161098">
    <property type="entry name" value="MetI-like"/>
    <property type="match status" value="1"/>
</dbReference>
<dbReference type="AlphaFoldDB" id="A0A3G9IVG7"/>
<evidence type="ECO:0000259" key="10">
    <source>
        <dbReference type="PROSITE" id="PS50928"/>
    </source>
</evidence>
<dbReference type="Proteomes" id="UP000271573">
    <property type="component" value="Chromosome"/>
</dbReference>
<evidence type="ECO:0000256" key="3">
    <source>
        <dbReference type="ARBA" id="ARBA00022448"/>
    </source>
</evidence>
<evidence type="ECO:0000256" key="9">
    <source>
        <dbReference type="RuleBase" id="RU363032"/>
    </source>
</evidence>
<feature type="domain" description="ABC transmembrane type-1" evidence="10">
    <location>
        <begin position="58"/>
        <end position="257"/>
    </location>
</feature>
<dbReference type="PANTHER" id="PTHR30406:SF1">
    <property type="entry name" value="SULFATE TRANSPORT SYSTEM PERMEASE PROTEIN CYSW"/>
    <property type="match status" value="1"/>
</dbReference>
<feature type="transmembrane region" description="Helical" evidence="9">
    <location>
        <begin position="62"/>
        <end position="84"/>
    </location>
</feature>
<feature type="transmembrane region" description="Helical" evidence="9">
    <location>
        <begin position="12"/>
        <end position="35"/>
    </location>
</feature>
<feature type="transmembrane region" description="Helical" evidence="9">
    <location>
        <begin position="130"/>
        <end position="150"/>
    </location>
</feature>
<keyword evidence="5 9" id="KW-1133">Transmembrane helix</keyword>
<feature type="transmembrane region" description="Helical" evidence="9">
    <location>
        <begin position="96"/>
        <end position="118"/>
    </location>
</feature>
<proteinExistence type="inferred from homology"/>
<dbReference type="KEGG" id="nbe:Back2_19580"/>
<name>A0A3G9IVG7_9ACTN</name>
<dbReference type="RefSeq" id="WP_197715171.1">
    <property type="nucleotide sequence ID" value="NZ_AP019307.1"/>
</dbReference>
<evidence type="ECO:0000313" key="11">
    <source>
        <dbReference type="EMBL" id="BBH17671.1"/>
    </source>
</evidence>
<dbReference type="GO" id="GO:0005886">
    <property type="term" value="C:plasma membrane"/>
    <property type="evidence" value="ECO:0007669"/>
    <property type="project" value="UniProtKB-SubCell"/>
</dbReference>
<dbReference type="InterPro" id="IPR035906">
    <property type="entry name" value="MetI-like_sf"/>
</dbReference>
<dbReference type="CDD" id="cd06261">
    <property type="entry name" value="TM_PBP2"/>
    <property type="match status" value="1"/>
</dbReference>
<dbReference type="InterPro" id="IPR005667">
    <property type="entry name" value="Sulph_transpt2"/>
</dbReference>
<comment type="subunit">
    <text evidence="2">The complex is composed of two ATP-binding proteins (CysA), two transmembrane proteins (CysT and CysW) and a solute-binding protein (CysP).</text>
</comment>
<feature type="transmembrane region" description="Helical" evidence="9">
    <location>
        <begin position="237"/>
        <end position="260"/>
    </location>
</feature>
<comment type="subcellular location">
    <subcellularLocation>
        <location evidence="9">Cell membrane</location>
        <topology evidence="9">Multi-pass membrane protein</topology>
    </subcellularLocation>
    <subcellularLocation>
        <location evidence="1">Membrane</location>
        <topology evidence="1">Multi-pass membrane protein</topology>
    </subcellularLocation>
</comment>
<evidence type="ECO:0000256" key="6">
    <source>
        <dbReference type="ARBA" id="ARBA00023032"/>
    </source>
</evidence>
<evidence type="ECO:0000256" key="1">
    <source>
        <dbReference type="ARBA" id="ARBA00004141"/>
    </source>
</evidence>
<sequence length="267" mass="28170">MVRPRSARIAPNLLRLVAVGYVTLLVGLPVGVLVWRTFQPGLSAFFNAITDPASVNAFERTLTVAAISTAIDAVFGVAAAILLVRRRFIGRRLLDAIIDLPVAVSPIVVGLALMLVYGVGGWFGLGRGDVIGSTLGMVLATVFVSFPLVLRAVAPTLEEIGTDQEMAAASLGAGPVTVFRRITLPAIRVALGYGVVLTLARCLGEFGAVLVVSSNFARSQTAPLRISTLLQVDFEPHQAYAIAFVLMVVAVLAIALVSFLQRSRSSS</sequence>
<dbReference type="Gene3D" id="1.10.3720.10">
    <property type="entry name" value="MetI-like"/>
    <property type="match status" value="1"/>
</dbReference>
<comment type="function">
    <text evidence="8">Part of the ABC transporter complex CysAWTP (TC 3.A.1.6.1) involved in sulfate/thiosulfate import. Probably responsible for the translocation of the substrate across the membrane.</text>
</comment>
<feature type="transmembrane region" description="Helical" evidence="9">
    <location>
        <begin position="190"/>
        <end position="217"/>
    </location>
</feature>
<evidence type="ECO:0000256" key="2">
    <source>
        <dbReference type="ARBA" id="ARBA00011779"/>
    </source>
</evidence>
<keyword evidence="7 9" id="KW-0472">Membrane</keyword>
<evidence type="ECO:0000256" key="7">
    <source>
        <dbReference type="ARBA" id="ARBA00023136"/>
    </source>
</evidence>
<dbReference type="GO" id="GO:0015419">
    <property type="term" value="F:ABC-type sulfate transporter activity"/>
    <property type="evidence" value="ECO:0007669"/>
    <property type="project" value="InterPro"/>
</dbReference>
<protein>
    <submittedName>
        <fullName evidence="11">Putative sulfate ABC transporter, permease protein CysW</fullName>
    </submittedName>
</protein>
<organism evidence="11 12">
    <name type="scientific">Nocardioides baekrokdamisoli</name>
    <dbReference type="NCBI Taxonomy" id="1804624"/>
    <lineage>
        <taxon>Bacteria</taxon>
        <taxon>Bacillati</taxon>
        <taxon>Actinomycetota</taxon>
        <taxon>Actinomycetes</taxon>
        <taxon>Propionibacteriales</taxon>
        <taxon>Nocardioidaceae</taxon>
        <taxon>Nocardioides</taxon>
    </lineage>
</organism>
<evidence type="ECO:0000256" key="8">
    <source>
        <dbReference type="ARBA" id="ARBA00025323"/>
    </source>
</evidence>
<keyword evidence="4 9" id="KW-0812">Transmembrane</keyword>
<evidence type="ECO:0000256" key="4">
    <source>
        <dbReference type="ARBA" id="ARBA00022692"/>
    </source>
</evidence>
<keyword evidence="3 9" id="KW-0813">Transport</keyword>
<evidence type="ECO:0000313" key="12">
    <source>
        <dbReference type="Proteomes" id="UP000271573"/>
    </source>
</evidence>
<keyword evidence="12" id="KW-1185">Reference proteome</keyword>
<gene>
    <name evidence="11" type="ORF">Back2_19580</name>
</gene>
<keyword evidence="6" id="KW-0764">Sulfate transport</keyword>